<evidence type="ECO:0000313" key="2">
    <source>
        <dbReference type="EMBL" id="QJY50146.1"/>
    </source>
</evidence>
<feature type="domain" description="Pyridoxamine 5'-phosphate oxidase N-terminal" evidence="1">
    <location>
        <begin position="8"/>
        <end position="137"/>
    </location>
</feature>
<organism evidence="2 3">
    <name type="scientific">Pseudonocardia broussonetiae</name>
    <dbReference type="NCBI Taxonomy" id="2736640"/>
    <lineage>
        <taxon>Bacteria</taxon>
        <taxon>Bacillati</taxon>
        <taxon>Actinomycetota</taxon>
        <taxon>Actinomycetes</taxon>
        <taxon>Pseudonocardiales</taxon>
        <taxon>Pseudonocardiaceae</taxon>
        <taxon>Pseudonocardia</taxon>
    </lineage>
</organism>
<protein>
    <submittedName>
        <fullName evidence="2">Pyridoxamine 5'-phosphate oxidase family protein</fullName>
    </submittedName>
</protein>
<gene>
    <name evidence="2" type="ORF">HOP40_33935</name>
</gene>
<name>A0A6M6JSS5_9PSEU</name>
<dbReference type="EMBL" id="CP053564">
    <property type="protein sequence ID" value="QJY50146.1"/>
    <property type="molecule type" value="Genomic_DNA"/>
</dbReference>
<dbReference type="PANTHER" id="PTHR39336:SF1">
    <property type="entry name" value="PYRIDOXAMINE PHOSPHATE OXIDASE FAMILY PROTEIN (AFU_ORTHOLOGUE AFUA_6G11440)"/>
    <property type="match status" value="1"/>
</dbReference>
<evidence type="ECO:0000313" key="3">
    <source>
        <dbReference type="Proteomes" id="UP000505377"/>
    </source>
</evidence>
<dbReference type="Proteomes" id="UP000505377">
    <property type="component" value="Chromosome"/>
</dbReference>
<reference evidence="2 3" key="1">
    <citation type="submission" date="2020-05" db="EMBL/GenBank/DDBJ databases">
        <authorList>
            <person name="Mo P."/>
        </authorList>
    </citation>
    <scope>NUCLEOTIDE SEQUENCE [LARGE SCALE GENOMIC DNA]</scope>
    <source>
        <strain evidence="2 3">Gen01</strain>
    </source>
</reference>
<dbReference type="PANTHER" id="PTHR39336">
    <property type="entry name" value="PYRIDOXAMINE PHOSPHATE OXIDASE FAMILY PROTEIN (AFU_ORTHOLOGUE AFUA_6G11440)"/>
    <property type="match status" value="1"/>
</dbReference>
<proteinExistence type="predicted"/>
<accession>A0A6M6JSS5</accession>
<dbReference type="Gene3D" id="2.30.110.10">
    <property type="entry name" value="Electron Transport, Fmn-binding Protein, Chain A"/>
    <property type="match status" value="1"/>
</dbReference>
<dbReference type="KEGG" id="pbro:HOP40_33935"/>
<dbReference type="InterPro" id="IPR011576">
    <property type="entry name" value="Pyridox_Oxase_N"/>
</dbReference>
<keyword evidence="3" id="KW-1185">Reference proteome</keyword>
<evidence type="ECO:0000259" key="1">
    <source>
        <dbReference type="Pfam" id="PF01243"/>
    </source>
</evidence>
<sequence length="194" mass="20966">MAKIYDDIDERMTAWISRQPVFFVATAPLDGDGLLNLSPKGTIGTFRVVDRLTFAYLDLTGSGVETIAHLRENGRICVMFCAFDGGPRIVRLHGTGRVEFASDPGFDAALAPFGEAGESRRPQTRAVITVDVTRVADACGYAVPRMDLVEERGILDAWADTRGTDKLRTYHATRNATSIDGLPGLPAPVSPVSP</sequence>
<dbReference type="Pfam" id="PF01243">
    <property type="entry name" value="PNPOx_N"/>
    <property type="match status" value="1"/>
</dbReference>
<dbReference type="InterPro" id="IPR012349">
    <property type="entry name" value="Split_barrel_FMN-bd"/>
</dbReference>
<dbReference type="RefSeq" id="WP_172167317.1">
    <property type="nucleotide sequence ID" value="NZ_CP053564.1"/>
</dbReference>
<dbReference type="AlphaFoldDB" id="A0A6M6JSS5"/>
<dbReference type="SUPFAM" id="SSF50475">
    <property type="entry name" value="FMN-binding split barrel"/>
    <property type="match status" value="1"/>
</dbReference>